<dbReference type="SUPFAM" id="SSF47413">
    <property type="entry name" value="lambda repressor-like DNA-binding domains"/>
    <property type="match status" value="1"/>
</dbReference>
<sequence length="116" mass="13885">MSNIPNYLKVYRKRSPLQQEDMLSISGLLDVSSISRYEKGQREPTLEILLVYHHIFDTPMEHFFILESQVMLPKLIERMKERIRKLEKENQITLKNTSKIKFLEQAIIRLKNIRTI</sequence>
<accession>A0A9D7S507</accession>
<proteinExistence type="predicted"/>
<dbReference type="Gene3D" id="1.10.260.40">
    <property type="entry name" value="lambda repressor-like DNA-binding domains"/>
    <property type="match status" value="1"/>
</dbReference>
<dbReference type="Proteomes" id="UP000808349">
    <property type="component" value="Unassembled WGS sequence"/>
</dbReference>
<dbReference type="Pfam" id="PF01381">
    <property type="entry name" value="HTH_3"/>
    <property type="match status" value="1"/>
</dbReference>
<feature type="domain" description="HTH cro/C1-type" evidence="1">
    <location>
        <begin position="8"/>
        <end position="63"/>
    </location>
</feature>
<dbReference type="EMBL" id="JADKFW010000003">
    <property type="protein sequence ID" value="MBK9715965.1"/>
    <property type="molecule type" value="Genomic_DNA"/>
</dbReference>
<dbReference type="CDD" id="cd00093">
    <property type="entry name" value="HTH_XRE"/>
    <property type="match status" value="1"/>
</dbReference>
<organism evidence="2 3">
    <name type="scientific">Candidatus Defluviibacterium haderslevense</name>
    <dbReference type="NCBI Taxonomy" id="2981993"/>
    <lineage>
        <taxon>Bacteria</taxon>
        <taxon>Pseudomonadati</taxon>
        <taxon>Bacteroidota</taxon>
        <taxon>Saprospiria</taxon>
        <taxon>Saprospirales</taxon>
        <taxon>Saprospiraceae</taxon>
        <taxon>Candidatus Defluviibacterium</taxon>
    </lineage>
</organism>
<comment type="caution">
    <text evidence="2">The sequence shown here is derived from an EMBL/GenBank/DDBJ whole genome shotgun (WGS) entry which is preliminary data.</text>
</comment>
<dbReference type="AlphaFoldDB" id="A0A9D7S507"/>
<protein>
    <submittedName>
        <fullName evidence="2">Helix-turn-helix transcriptional regulator</fullName>
    </submittedName>
</protein>
<reference evidence="2 3" key="1">
    <citation type="submission" date="2020-10" db="EMBL/GenBank/DDBJ databases">
        <title>Connecting structure to function with the recovery of over 1000 high-quality activated sludge metagenome-assembled genomes encoding full-length rRNA genes using long-read sequencing.</title>
        <authorList>
            <person name="Singleton C.M."/>
            <person name="Petriglieri F."/>
            <person name="Kristensen J.M."/>
            <person name="Kirkegaard R.H."/>
            <person name="Michaelsen T.Y."/>
            <person name="Andersen M.H."/>
            <person name="Karst S.M."/>
            <person name="Dueholm M.S."/>
            <person name="Nielsen P.H."/>
            <person name="Albertsen M."/>
        </authorList>
    </citation>
    <scope>NUCLEOTIDE SEQUENCE [LARGE SCALE GENOMIC DNA]</scope>
    <source>
        <strain evidence="2">Ribe_18-Q3-R11-54_BAT3C.373</strain>
    </source>
</reference>
<evidence type="ECO:0000313" key="2">
    <source>
        <dbReference type="EMBL" id="MBK9715965.1"/>
    </source>
</evidence>
<evidence type="ECO:0000259" key="1">
    <source>
        <dbReference type="PROSITE" id="PS50943"/>
    </source>
</evidence>
<dbReference type="InterPro" id="IPR001387">
    <property type="entry name" value="Cro/C1-type_HTH"/>
</dbReference>
<dbReference type="InterPro" id="IPR010982">
    <property type="entry name" value="Lambda_DNA-bd_dom_sf"/>
</dbReference>
<evidence type="ECO:0000313" key="3">
    <source>
        <dbReference type="Proteomes" id="UP000808349"/>
    </source>
</evidence>
<dbReference type="PROSITE" id="PS50943">
    <property type="entry name" value="HTH_CROC1"/>
    <property type="match status" value="1"/>
</dbReference>
<gene>
    <name evidence="2" type="ORF">IPO85_00250</name>
</gene>
<dbReference type="GO" id="GO:0003677">
    <property type="term" value="F:DNA binding"/>
    <property type="evidence" value="ECO:0007669"/>
    <property type="project" value="InterPro"/>
</dbReference>
<name>A0A9D7S507_9BACT</name>